<organism evidence="11">
    <name type="scientific">Pseudochlorodesmis sp. HV01306b</name>
    <dbReference type="NCBI Taxonomy" id="2358489"/>
    <lineage>
        <taxon>Eukaryota</taxon>
        <taxon>Viridiplantae</taxon>
        <taxon>Chlorophyta</taxon>
        <taxon>core chlorophytes</taxon>
        <taxon>Ulvophyceae</taxon>
        <taxon>TCBD clade</taxon>
        <taxon>Bryopsidales</taxon>
        <taxon>Bryopsidineae</taxon>
        <taxon>Bryopsidaceae</taxon>
        <taxon>Pseudochlorodesmis</taxon>
    </lineage>
</organism>
<feature type="domain" description="RNA polymerase Rpb1" evidence="9">
    <location>
        <begin position="1495"/>
        <end position="1663"/>
    </location>
</feature>
<dbReference type="InterPro" id="IPR045867">
    <property type="entry name" value="DNA-dir_RpoC_beta_prime"/>
</dbReference>
<dbReference type="InterPro" id="IPR007083">
    <property type="entry name" value="RNA_pol_Rpb1_4"/>
</dbReference>
<evidence type="ECO:0000256" key="8">
    <source>
        <dbReference type="ARBA" id="ARBA00023163"/>
    </source>
</evidence>
<keyword evidence="8" id="KW-0804">Transcription</keyword>
<dbReference type="InterPro" id="IPR007081">
    <property type="entry name" value="RNA_pol_Rpb1_5"/>
</dbReference>
<dbReference type="GO" id="GO:0003899">
    <property type="term" value="F:DNA-directed RNA polymerase activity"/>
    <property type="evidence" value="ECO:0007669"/>
    <property type="project" value="UniProtKB-EC"/>
</dbReference>
<dbReference type="InterPro" id="IPR042102">
    <property type="entry name" value="RNA_pol_Rpb1_3_sf"/>
</dbReference>
<keyword evidence="6" id="KW-0479">Metal-binding</keyword>
<dbReference type="Gene3D" id="1.10.150.390">
    <property type="match status" value="1"/>
</dbReference>
<dbReference type="GO" id="GO:0006351">
    <property type="term" value="P:DNA-templated transcription"/>
    <property type="evidence" value="ECO:0007669"/>
    <property type="project" value="InterPro"/>
</dbReference>
<name>A0A386AY56_9CHLO</name>
<feature type="domain" description="RNA polymerase Rpb1" evidence="9">
    <location>
        <begin position="173"/>
        <end position="400"/>
    </location>
</feature>
<evidence type="ECO:0000313" key="11">
    <source>
        <dbReference type="EMBL" id="AYC64367.1"/>
    </source>
</evidence>
<sequence length="1748" mass="205384">MRLTTTVFFHRCFDKQRFQSFLRWFFKKSSRGQSRLLQFLEKLKFLGFHSATEAGFSISIEDLKIPPSKSALLEAAEKSVFEADLQLVGGSLTSIEHYQRILEIWHRTSEKLKYQVLQSFHHSDLLNPVYLMAFSGARGNISQIRQLVGMRGLMADPQGQIIDFPIRSNFREGLTLTEYLISCSGARKGIVDTALRTAASGYLTRRLVDVAHHVVVSQMDCQHLRSPTQPIGIFVESLYDKHKKILPLKQRLVGRVLAENITESGCLLASKNQEISQTLSQKICAYRKKVCVRSPLTCQSSKFLCQLCYGWNLAEGQLVSIGEAVGVLAAQSIGEPGTQLTMRTFHTGGVFTGQLLDQTYAPFSGKIHYPSFCYGFLIRTLQGQIAYFSKNSGVFHLKVSYVSSHRQQQLEKMCWKFKKIFSSPTPVNRGKHLFEIQFVFQKTTLLYTRQGESVKKSQLLAEIPFLETEASSEKEQSVFSSFSGEMHFENCLFIEKTVNKQMFTNIVQGLSELWILSGQPLKFLNQALLHSQTLQKKRFFKKLDLVDHQVPFFQVQFQPLVFQKNVDSQLVDPKLFSPQFQLQSSKQKDWIICSVLFKKKGYLQIPYRALWPFIQKKIFQMRNGETSKSSKIWKNWPKITLFQTWKIGFQRDYLNFRSQLFPICLKSQSFKPVARIGRNFLYSTSPSNTIVSEFPKFLVFKNFFFQKNTGVVQITRQGFFKFFGIYQERQTPSFFQNPYQRRLQTQRIATDFQPKNFVNQRPIVRFFPTSRAPQSSRFCFSIKKKKCRQMTFFSVLFFDRLKFFQNRQPLPQWPRQNLQRQPLLLHWKNLSHHKYLFLMNFFQPLNRFSSIELIFQQKVPMTLGVLCSLRVLFYQEKSTKFDPLLAQNQNWPFSTSSLSAPLDPQNGELHQAFFQFLVSLQMLFYKNLLKKFQQKKRLTHSLFELTQLTVSKTQSALYSLFFLQGFREIFLHKKGEKRLFASPFPVFLNQQFFKKPLNHLQFETFKKPSKMDVWRFFGESVPLLKTYQRPTYLKTWIYPNTSSRQLKNAFCTIWPPFQHLSRKKRKSKRSAKYFFYLAKILPFSLREGSPLFENGFFQKTIFPLNYQIFSAKLQKWKLDFYIKPYASIVQNFCLIKNFEMRFSQKFPKKPIEKNFFLKKQTQDLPHFPVPKSVKMSRSQRGREFHNFYVEYISKKSFPLKEGFHQVEKEPSKNFNTYSLRFCPSLLIPRQWKEYGIMRKKHVFKKMLLTFENRSFVCVYRKQNLENFYSSQIDKKLFEKCTKKPIQPTFQIFTHIKTFLQIYQNPHPYKLKLSKKRSHKRFQKKTKKPSFQFFMPFSQRKFQIILKSVQPYPLEGLWGAMDRVFENTNLLTMGFFKIQNFHSVNSENFQKNALQILQRHFHPRCFEKQIFVRFYMPFPEGEMIHDHPVFLTLFDMFCARRVLAHRQPTLKNLRPLVLFFHWPKRPLNNWQLLCLTTRRASFSQGSLTKFQKTKVYQLGELQRAGVCTNPSIVTSGQLLAKTRQNFLFRKAATHLLNNQSIVHVHQGAILSKNQRICSVFYHQSKTEDIIQGIPKIEEIFEARKKYKYKLSRLSVFSNQKGDYRIFHYLHALQKSVINNIQRIYCGQGVHISDKHIEIIVRQMTSTVRILEPGQTGLLFGEIVAFQWMVKMHSTVSSPQIVYEPLFRGITKTSLETSSFLSAASFQETTRILSRAAIQNQVDFLRGLKQNVVLGNLLPLGTGCFRPLCT</sequence>
<dbReference type="Pfam" id="PF05000">
    <property type="entry name" value="RNA_pol_Rpb1_4"/>
    <property type="match status" value="1"/>
</dbReference>
<keyword evidence="5" id="KW-0548">Nucleotidyltransferase</keyword>
<evidence type="ECO:0000256" key="3">
    <source>
        <dbReference type="ARBA" id="ARBA00022640"/>
    </source>
</evidence>
<dbReference type="EC" id="2.7.7.6" evidence="1"/>
<reference evidence="11" key="2">
    <citation type="journal article" date="2019" name="Mol. Phylogenet. Evol.">
        <title>Reassessment of the classification of bryopsidales (chlorophyta) based on chloroplast phylogenomic analyses.</title>
        <authorList>
            <person name="Cremen M.C."/>
            <person name="Leliaert F."/>
            <person name="West J."/>
            <person name="Lam D.W."/>
            <person name="Shimada S."/>
            <person name="Lopez-Bautista J.M."/>
            <person name="Verbruggen H."/>
        </authorList>
    </citation>
    <scope>NUCLEOTIDE SEQUENCE</scope>
</reference>
<gene>
    <name evidence="11" type="primary">rpoC2</name>
</gene>
<keyword evidence="3 11" id="KW-0934">Plastid</keyword>
<accession>A0A386AY56</accession>
<evidence type="ECO:0000256" key="2">
    <source>
        <dbReference type="ARBA" id="ARBA00022478"/>
    </source>
</evidence>
<keyword evidence="7" id="KW-0862">Zinc</keyword>
<dbReference type="Gene3D" id="1.10.1790.20">
    <property type="match status" value="1"/>
</dbReference>
<evidence type="ECO:0000256" key="5">
    <source>
        <dbReference type="ARBA" id="ARBA00022695"/>
    </source>
</evidence>
<dbReference type="EMBL" id="MH591096">
    <property type="protein sequence ID" value="AYC64367.1"/>
    <property type="molecule type" value="Genomic_DNA"/>
</dbReference>
<keyword evidence="2" id="KW-0240">DNA-directed RNA polymerase</keyword>
<dbReference type="NCBIfam" id="TIGR02388">
    <property type="entry name" value="rpoC2_cyan"/>
    <property type="match status" value="1"/>
</dbReference>
<proteinExistence type="predicted"/>
<dbReference type="PANTHER" id="PTHR19376">
    <property type="entry name" value="DNA-DIRECTED RNA POLYMERASE"/>
    <property type="match status" value="1"/>
</dbReference>
<evidence type="ECO:0000256" key="4">
    <source>
        <dbReference type="ARBA" id="ARBA00022679"/>
    </source>
</evidence>
<dbReference type="Gene3D" id="1.10.274.100">
    <property type="entry name" value="RNA polymerase Rpb1, domain 3"/>
    <property type="match status" value="1"/>
</dbReference>
<dbReference type="Pfam" id="PF04998">
    <property type="entry name" value="RNA_pol_Rpb1_5"/>
    <property type="match status" value="2"/>
</dbReference>
<dbReference type="GO" id="GO:0003677">
    <property type="term" value="F:DNA binding"/>
    <property type="evidence" value="ECO:0007669"/>
    <property type="project" value="InterPro"/>
</dbReference>
<evidence type="ECO:0000259" key="9">
    <source>
        <dbReference type="Pfam" id="PF04998"/>
    </source>
</evidence>
<dbReference type="Gene3D" id="1.10.132.30">
    <property type="match status" value="1"/>
</dbReference>
<dbReference type="GO" id="GO:0000428">
    <property type="term" value="C:DNA-directed RNA polymerase complex"/>
    <property type="evidence" value="ECO:0007669"/>
    <property type="project" value="UniProtKB-KW"/>
</dbReference>
<dbReference type="InterPro" id="IPR038120">
    <property type="entry name" value="Rpb1_funnel_sf"/>
</dbReference>
<keyword evidence="4" id="KW-0808">Transferase</keyword>
<evidence type="ECO:0000256" key="7">
    <source>
        <dbReference type="ARBA" id="ARBA00022833"/>
    </source>
</evidence>
<reference evidence="11" key="1">
    <citation type="submission" date="2018-07" db="EMBL/GenBank/DDBJ databases">
        <authorList>
            <person name="Quirk P.G."/>
            <person name="Krulwich T.A."/>
        </authorList>
    </citation>
    <scope>NUCLEOTIDE SEQUENCE</scope>
</reference>
<geneLocation type="chloroplast" evidence="11"/>
<protein>
    <recommendedName>
        <fullName evidence="1">DNA-directed RNA polymerase</fullName>
        <ecNumber evidence="1">2.7.7.6</ecNumber>
    </recommendedName>
</protein>
<evidence type="ECO:0000259" key="10">
    <source>
        <dbReference type="Pfam" id="PF05000"/>
    </source>
</evidence>
<evidence type="ECO:0000256" key="1">
    <source>
        <dbReference type="ARBA" id="ARBA00012418"/>
    </source>
</evidence>
<dbReference type="CDD" id="cd02655">
    <property type="entry name" value="RNAP_beta'_C"/>
    <property type="match status" value="1"/>
</dbReference>
<dbReference type="PANTHER" id="PTHR19376:SF68">
    <property type="entry name" value="DNA-DIRECTED RNA POLYMERASE SUBUNIT BETA"/>
    <property type="match status" value="1"/>
</dbReference>
<keyword evidence="11" id="KW-0150">Chloroplast</keyword>
<evidence type="ECO:0000256" key="6">
    <source>
        <dbReference type="ARBA" id="ARBA00022723"/>
    </source>
</evidence>
<dbReference type="InterPro" id="IPR012756">
    <property type="entry name" value="DNA-dir_RpoC2_beta_pp"/>
</dbReference>
<dbReference type="GO" id="GO:0046872">
    <property type="term" value="F:metal ion binding"/>
    <property type="evidence" value="ECO:0007669"/>
    <property type="project" value="UniProtKB-KW"/>
</dbReference>
<feature type="domain" description="RNA polymerase Rpb1" evidence="10">
    <location>
        <begin position="93"/>
        <end position="170"/>
    </location>
</feature>
<dbReference type="SUPFAM" id="SSF64484">
    <property type="entry name" value="beta and beta-prime subunits of DNA dependent RNA-polymerase"/>
    <property type="match status" value="1"/>
</dbReference>